<evidence type="ECO:0000259" key="5">
    <source>
        <dbReference type="PROSITE" id="PS50011"/>
    </source>
</evidence>
<proteinExistence type="predicted"/>
<sequence length="1350" mass="152475">MANELTTQAAIQSIQEVLKDSQRYIPNAKPTQQTTLQLACEVLELGLKFRINKEDILSLGEIVARISRSIVQSGVPDEKTSYLGSLNTCFANIHAYLEDTWETTQGWDILMNEKQRLAKASSIANKVARFQEDLRRAAGFLNLNLEVHIVGSVDDLMEDMQAMMDKLRRMDHYIQVARKDGTLNRQVDCLVEMAIQLQHGLDFYHHNVSLRNVQSNQGFEASIRESFDKVVDAAKDTWHAQKTKREMPLHEMMEEWMLASEDVEFDPTKKSRFLGKGASATVHLGQYQGREVAVKLFDAVQIANSAELERMIRKEIKAWRDVSNEMYVLTLIGVCTKTTSPILVCEYCPYTITRYVYMHPEKLVEMVYQFACGLVTLHDAGIIHRDLKGGNVLVTSQGTVAIADFGLSRSTESLLTQYTNAKKYVGTLNWMSPEQRFSPRKVTVQSDIWSFGMTVWELLCDEIPFREYCQEEIEEAIRGEDERPDRPEDLAVENERLWDLITWCWKVNPFQRPKAREIITFLVKHYAEVLDHLIERNTSHAGEANTTVNNLQFSDRNNGEYNGHYFVNWMEGPLGLTISRGKLDGDPPIVKRVIGTGGSPGIEIVEAGDLLLSVNGEITANLSFDSVLHMMASQPKPILLEFKKSVTPLQSPKSMTGTWTLSKRLRQRDATNEVETHSQVRETEAIASEEFDLPLGLMAEWRVDIGQITQLDRLGSGGHAEVWKGKYRNRHVAIKSVRQNKSTRTLVNEFSIMTRIKSPYIIDLVGVSWTTSSDVKIIMEFMNQGDLRTYLQEHDQISYSWRDKIWHMLSIARGLAYLHDVNIVHCDVKSRNVLLDSSDQIKLTDFGVAHENDKIAATGLGTSRWMAPEIILGNDYSEQVDIYSFGVLLSEMNTHQIPYHDAVNPATGQPLVDMAILSRVANGSLKPEFSPDCPTWVLEMAMDCLSSTPHNRPSAYQLTNIIRRNLDDTSVKTLKFEESARANRTEVKATIKPTSTKKPNLWSKMVKAVGAALAPKEKSTSDEWLDETVYQPRLSRVSANTTTTGDSRRGSLSLLNDPELLAVRINAAEVEEIQMISRGGFVEVWSGMYQNRPVAIRRLLPDKKTFDDAMTFAAEIKVMARLNHPKIVEFIGASWSNALSIQSISEYMNCGDLKSLLERSMKSGTDLPWLSVKLNLAVDITDALVYLHTLNPKYIHRDVKSRNILIDADNGAKLSDFGISCNQEFDVTMTPGVGTCRWMAPEVIRGEKYDESCDVWSFGCVLSEMDSGNVPYYDATNSNGGRLQDYDIMEEVSQGLLKPSFTGNIPKEILDVAMGCLEFNPSRRPTSMQVSFALHKFRRYVENSGTINNS</sequence>
<dbReference type="CDD" id="cd21037">
    <property type="entry name" value="MLKL_NTD"/>
    <property type="match status" value="1"/>
</dbReference>
<dbReference type="InterPro" id="IPR001478">
    <property type="entry name" value="PDZ"/>
</dbReference>
<feature type="domain" description="Protein kinase" evidence="5">
    <location>
        <begin position="708"/>
        <end position="966"/>
    </location>
</feature>
<evidence type="ECO:0000313" key="7">
    <source>
        <dbReference type="EMBL" id="KAF0733903.1"/>
    </source>
</evidence>
<dbReference type="InterPro" id="IPR008271">
    <property type="entry name" value="Ser/Thr_kinase_AS"/>
</dbReference>
<dbReference type="SUPFAM" id="SSF56112">
    <property type="entry name" value="Protein kinase-like (PK-like)"/>
    <property type="match status" value="3"/>
</dbReference>
<keyword evidence="3 4" id="KW-0067">ATP-binding</keyword>
<evidence type="ECO:0000259" key="6">
    <source>
        <dbReference type="PROSITE" id="PS50106"/>
    </source>
</evidence>
<dbReference type="GO" id="GO:0005524">
    <property type="term" value="F:ATP binding"/>
    <property type="evidence" value="ECO:0007669"/>
    <property type="project" value="UniProtKB-UniRule"/>
</dbReference>
<evidence type="ECO:0000256" key="1">
    <source>
        <dbReference type="ARBA" id="ARBA00022527"/>
    </source>
</evidence>
<dbReference type="VEuPathDB" id="FungiDB:AeMF1_011829"/>
<dbReference type="Gene3D" id="3.30.200.20">
    <property type="entry name" value="Phosphorylase Kinase, domain 1"/>
    <property type="match status" value="2"/>
</dbReference>
<dbReference type="EMBL" id="VJMJ01000119">
    <property type="protein sequence ID" value="KAF0733903.1"/>
    <property type="molecule type" value="Genomic_DNA"/>
</dbReference>
<dbReference type="InterPro" id="IPR051681">
    <property type="entry name" value="Ser/Thr_Kinases-Pseudokinases"/>
</dbReference>
<dbReference type="PROSITE" id="PS00108">
    <property type="entry name" value="PROTEIN_KINASE_ST"/>
    <property type="match status" value="3"/>
</dbReference>
<reference evidence="7 8" key="1">
    <citation type="submission" date="2019-07" db="EMBL/GenBank/DDBJ databases">
        <title>Genomics analysis of Aphanomyces spp. identifies a new class of oomycete effector associated with host adaptation.</title>
        <authorList>
            <person name="Gaulin E."/>
        </authorList>
    </citation>
    <scope>NUCLEOTIDE SEQUENCE [LARGE SCALE GENOMIC DNA]</scope>
    <source>
        <strain evidence="7 8">ATCC 201684</strain>
    </source>
</reference>
<dbReference type="InterPro" id="IPR000719">
    <property type="entry name" value="Prot_kinase_dom"/>
</dbReference>
<protein>
    <recommendedName>
        <fullName evidence="9">Protein kinase domain-containing protein</fullName>
    </recommendedName>
</protein>
<dbReference type="Pfam" id="PF00069">
    <property type="entry name" value="Pkinase"/>
    <property type="match status" value="2"/>
</dbReference>
<feature type="binding site" evidence="4">
    <location>
        <position position="735"/>
    </location>
    <ligand>
        <name>ATP</name>
        <dbReference type="ChEBI" id="CHEBI:30616"/>
    </ligand>
</feature>
<feature type="domain" description="Protein kinase" evidence="5">
    <location>
        <begin position="268"/>
        <end position="522"/>
    </location>
</feature>
<keyword evidence="8" id="KW-1185">Reference proteome</keyword>
<name>A0A6G0X211_9STRA</name>
<keyword evidence="1" id="KW-0723">Serine/threonine-protein kinase</keyword>
<dbReference type="Pfam" id="PF07714">
    <property type="entry name" value="PK_Tyr_Ser-Thr"/>
    <property type="match status" value="1"/>
</dbReference>
<evidence type="ECO:0000256" key="2">
    <source>
        <dbReference type="ARBA" id="ARBA00022741"/>
    </source>
</evidence>
<evidence type="ECO:0000256" key="3">
    <source>
        <dbReference type="ARBA" id="ARBA00022840"/>
    </source>
</evidence>
<accession>A0A6G0X211</accession>
<dbReference type="PROSITE" id="PS50011">
    <property type="entry name" value="PROTEIN_KINASE_DOM"/>
    <property type="match status" value="3"/>
</dbReference>
<dbReference type="Proteomes" id="UP000481153">
    <property type="component" value="Unassembled WGS sequence"/>
</dbReference>
<organism evidence="7 8">
    <name type="scientific">Aphanomyces euteiches</name>
    <dbReference type="NCBI Taxonomy" id="100861"/>
    <lineage>
        <taxon>Eukaryota</taxon>
        <taxon>Sar</taxon>
        <taxon>Stramenopiles</taxon>
        <taxon>Oomycota</taxon>
        <taxon>Saprolegniomycetes</taxon>
        <taxon>Saprolegniales</taxon>
        <taxon>Verrucalvaceae</taxon>
        <taxon>Aphanomyces</taxon>
    </lineage>
</organism>
<dbReference type="Gene3D" id="2.30.42.10">
    <property type="match status" value="1"/>
</dbReference>
<dbReference type="InterPro" id="IPR059179">
    <property type="entry name" value="MLKL-like_MCAfunc"/>
</dbReference>
<feature type="domain" description="Protein kinase" evidence="5">
    <location>
        <begin position="1070"/>
        <end position="1338"/>
    </location>
</feature>
<dbReference type="Gene3D" id="1.10.510.10">
    <property type="entry name" value="Transferase(Phosphotransferase) domain 1"/>
    <property type="match status" value="3"/>
</dbReference>
<dbReference type="CDD" id="cd00136">
    <property type="entry name" value="PDZ_canonical"/>
    <property type="match status" value="1"/>
</dbReference>
<dbReference type="PRINTS" id="PR00109">
    <property type="entry name" value="TYRKINASE"/>
</dbReference>
<dbReference type="PANTHER" id="PTHR44329:SF214">
    <property type="entry name" value="PROTEIN KINASE DOMAIN-CONTAINING PROTEIN"/>
    <property type="match status" value="1"/>
</dbReference>
<feature type="binding site" evidence="4">
    <location>
        <position position="295"/>
    </location>
    <ligand>
        <name>ATP</name>
        <dbReference type="ChEBI" id="CHEBI:30616"/>
    </ligand>
</feature>
<dbReference type="PROSITE" id="PS00107">
    <property type="entry name" value="PROTEIN_KINASE_ATP"/>
    <property type="match status" value="2"/>
</dbReference>
<dbReference type="InterPro" id="IPR011009">
    <property type="entry name" value="Kinase-like_dom_sf"/>
</dbReference>
<evidence type="ECO:0000313" key="8">
    <source>
        <dbReference type="Proteomes" id="UP000481153"/>
    </source>
</evidence>
<dbReference type="InterPro" id="IPR001245">
    <property type="entry name" value="Ser-Thr/Tyr_kinase_cat_dom"/>
</dbReference>
<comment type="caution">
    <text evidence="7">The sequence shown here is derived from an EMBL/GenBank/DDBJ whole genome shotgun (WGS) entry which is preliminary data.</text>
</comment>
<keyword evidence="2 4" id="KW-0547">Nucleotide-binding</keyword>
<dbReference type="PANTHER" id="PTHR44329">
    <property type="entry name" value="SERINE/THREONINE-PROTEIN KINASE TNNI3K-RELATED"/>
    <property type="match status" value="1"/>
</dbReference>
<keyword evidence="1" id="KW-0418">Kinase</keyword>
<dbReference type="InterPro" id="IPR036034">
    <property type="entry name" value="PDZ_sf"/>
</dbReference>
<evidence type="ECO:0000256" key="4">
    <source>
        <dbReference type="PROSITE-ProRule" id="PRU10141"/>
    </source>
</evidence>
<dbReference type="PROSITE" id="PS50106">
    <property type="entry name" value="PDZ"/>
    <property type="match status" value="1"/>
</dbReference>
<gene>
    <name evidence="7" type="ORF">Ae201684_009460</name>
</gene>
<dbReference type="InterPro" id="IPR017441">
    <property type="entry name" value="Protein_kinase_ATP_BS"/>
</dbReference>
<dbReference type="SUPFAM" id="SSF50156">
    <property type="entry name" value="PDZ domain-like"/>
    <property type="match status" value="1"/>
</dbReference>
<keyword evidence="1" id="KW-0808">Transferase</keyword>
<dbReference type="GO" id="GO:0004674">
    <property type="term" value="F:protein serine/threonine kinase activity"/>
    <property type="evidence" value="ECO:0007669"/>
    <property type="project" value="UniProtKB-KW"/>
</dbReference>
<dbReference type="SMART" id="SM00220">
    <property type="entry name" value="S_TKc"/>
    <property type="match status" value="3"/>
</dbReference>
<evidence type="ECO:0008006" key="9">
    <source>
        <dbReference type="Google" id="ProtNLM"/>
    </source>
</evidence>
<feature type="domain" description="PDZ" evidence="6">
    <location>
        <begin position="571"/>
        <end position="646"/>
    </location>
</feature>